<dbReference type="InterPro" id="IPR029014">
    <property type="entry name" value="NiFe-Hase_large"/>
</dbReference>
<comment type="caution">
    <text evidence="1">The sequence shown here is derived from an EMBL/GenBank/DDBJ whole genome shotgun (WGS) entry which is preliminary data.</text>
</comment>
<dbReference type="AlphaFoldDB" id="A0A8J7STJ8"/>
<accession>A0A8J7STJ8</accession>
<organism evidence="1 2">
    <name type="scientific">Fuscibacter oryzae</name>
    <dbReference type="NCBI Taxonomy" id="2803939"/>
    <lineage>
        <taxon>Bacteria</taxon>
        <taxon>Pseudomonadati</taxon>
        <taxon>Pseudomonadota</taxon>
        <taxon>Alphaproteobacteria</taxon>
        <taxon>Rhodobacterales</taxon>
        <taxon>Paracoccaceae</taxon>
        <taxon>Fuscibacter</taxon>
    </lineage>
</organism>
<dbReference type="Proteomes" id="UP000619033">
    <property type="component" value="Unassembled WGS sequence"/>
</dbReference>
<sequence>MASGTEIRLSPGAMQITRAPALPLAGLVVGKPVREVAALLPRLFNLCRMAQGAAARAALGLPPETTTADLAAEVLRDHLAALFVTLPPLLGLAPARPPQSAIAQALFGMGGLPRNLPDLNLWLASGAGVSPLAQAVSRAFPGRMASAPALPAPNDPLADGPYDTSLAARRAGHPLLTALESERGRSPLWRLMVRLVDAEACLRGDLPAVTVANGTALAPAARGTYALRLTHAGGLVTTITRRTPTDHLLAPGGMLHHSLMGSPPALAPLVIALHDPCEPVTLREVRHA</sequence>
<dbReference type="RefSeq" id="WP_202661811.1">
    <property type="nucleotide sequence ID" value="NZ_JAESVP010000007.1"/>
</dbReference>
<evidence type="ECO:0000313" key="2">
    <source>
        <dbReference type="Proteomes" id="UP000619033"/>
    </source>
</evidence>
<name>A0A8J7STJ8_9RHOB</name>
<reference evidence="1" key="1">
    <citation type="submission" date="2021-01" db="EMBL/GenBank/DDBJ databases">
        <title>Genome seq and assembly of Tabrizicola sp. KVB23.</title>
        <authorList>
            <person name="Chhetri G."/>
        </authorList>
    </citation>
    <scope>NUCLEOTIDE SEQUENCE</scope>
    <source>
        <strain evidence="1">KVB23</strain>
    </source>
</reference>
<protein>
    <recommendedName>
        <fullName evidence="3">Hydrogenase expression/formation protein HupK</fullName>
    </recommendedName>
</protein>
<evidence type="ECO:0008006" key="3">
    <source>
        <dbReference type="Google" id="ProtNLM"/>
    </source>
</evidence>
<dbReference type="EMBL" id="JAESVP010000007">
    <property type="protein sequence ID" value="MBL4929271.1"/>
    <property type="molecule type" value="Genomic_DNA"/>
</dbReference>
<proteinExistence type="predicted"/>
<gene>
    <name evidence="1" type="ORF">JI744_14270</name>
</gene>
<evidence type="ECO:0000313" key="1">
    <source>
        <dbReference type="EMBL" id="MBL4929271.1"/>
    </source>
</evidence>
<dbReference type="SUPFAM" id="SSF56762">
    <property type="entry name" value="HydB/Nqo4-like"/>
    <property type="match status" value="1"/>
</dbReference>
<keyword evidence="2" id="KW-1185">Reference proteome</keyword>